<sequence length="49" mass="5227">MPDGNAKAFYPAYDPTPALSQTGRGKYKKPSPKGFRVTGRRQASTPSAA</sequence>
<name>M7SEN2_SALDU</name>
<dbReference type="Proteomes" id="UP000013259">
    <property type="component" value="Unassembled WGS sequence"/>
</dbReference>
<dbReference type="AlphaFoldDB" id="M7SEN2"/>
<proteinExistence type="predicted"/>
<protein>
    <submittedName>
        <fullName evidence="2">Uncharacterized protein</fullName>
    </submittedName>
</protein>
<dbReference type="EMBL" id="APMR01000025">
    <property type="protein sequence ID" value="EMR53390.1"/>
    <property type="molecule type" value="Genomic_DNA"/>
</dbReference>
<evidence type="ECO:0000313" key="2">
    <source>
        <dbReference type="EMBL" id="EMR53390.1"/>
    </source>
</evidence>
<feature type="region of interest" description="Disordered" evidence="1">
    <location>
        <begin position="1"/>
        <end position="49"/>
    </location>
</feature>
<reference evidence="2 3" key="1">
    <citation type="submission" date="2013-02" db="EMBL/GenBank/DDBJ databases">
        <authorList>
            <person name="McClelland M."/>
            <person name="Porwollik S."/>
            <person name="Desai P."/>
            <person name="Cheng P."/>
            <person name="Wollam A."/>
            <person name="Pepin K."/>
            <person name="Bhonagiri V."/>
            <person name="Fulton L."/>
            <person name="Fulton R."/>
            <person name="Delehaunty K."/>
            <person name="Fronick C."/>
            <person name="Godfrey J."/>
            <person name="Waligorski J."/>
            <person name="Appelbaum E."/>
            <person name="Tomlinson C."/>
            <person name="Warren W."/>
            <person name="Sodergren E."/>
            <person name="Weinstock G."/>
            <person name="Wilson R.K."/>
        </authorList>
    </citation>
    <scope>NUCLEOTIDE SEQUENCE [LARGE SCALE GENOMIC DNA]</scope>
    <source>
        <strain evidence="2 3">UC16</strain>
    </source>
</reference>
<accession>M7SEN2</accession>
<evidence type="ECO:0000256" key="1">
    <source>
        <dbReference type="SAM" id="MobiDB-lite"/>
    </source>
</evidence>
<evidence type="ECO:0000313" key="3">
    <source>
        <dbReference type="Proteomes" id="UP000013259"/>
    </source>
</evidence>
<organism evidence="2 3">
    <name type="scientific">Salmonella enterica subsp. enterica serovar Dublin str. UC16</name>
    <dbReference type="NCBI Taxonomy" id="1192688"/>
    <lineage>
        <taxon>Bacteria</taxon>
        <taxon>Pseudomonadati</taxon>
        <taxon>Pseudomonadota</taxon>
        <taxon>Gammaproteobacteria</taxon>
        <taxon>Enterobacterales</taxon>
        <taxon>Enterobacteriaceae</taxon>
        <taxon>Salmonella</taxon>
    </lineage>
</organism>
<comment type="caution">
    <text evidence="2">The sequence shown here is derived from an EMBL/GenBank/DDBJ whole genome shotgun (WGS) entry which is preliminary data.</text>
</comment>
<gene>
    <name evidence="2" type="ORF">A670_01336</name>
</gene>
<dbReference type="HOGENOM" id="CLU_3140450_0_0_6"/>